<dbReference type="OrthoDB" id="2928548at2"/>
<dbReference type="EMBL" id="QCZG01000032">
    <property type="protein sequence ID" value="PWA09054.1"/>
    <property type="molecule type" value="Genomic_DNA"/>
</dbReference>
<organism evidence="1 2">
    <name type="scientific">Pueribacillus theae</name>
    <dbReference type="NCBI Taxonomy" id="2171751"/>
    <lineage>
        <taxon>Bacteria</taxon>
        <taxon>Bacillati</taxon>
        <taxon>Bacillota</taxon>
        <taxon>Bacilli</taxon>
        <taxon>Bacillales</taxon>
        <taxon>Bacillaceae</taxon>
        <taxon>Pueribacillus</taxon>
    </lineage>
</organism>
<reference evidence="1 2" key="1">
    <citation type="submission" date="2018-04" db="EMBL/GenBank/DDBJ databases">
        <title>Camelliibacillus theae gen. nov., sp. nov., isolated from Pu'er tea.</title>
        <authorList>
            <person name="Niu L."/>
        </authorList>
    </citation>
    <scope>NUCLEOTIDE SEQUENCE [LARGE SCALE GENOMIC DNA]</scope>
    <source>
        <strain evidence="1 2">T8</strain>
    </source>
</reference>
<protein>
    <submittedName>
        <fullName evidence="1">Uncharacterized protein</fullName>
    </submittedName>
</protein>
<evidence type="ECO:0000313" key="2">
    <source>
        <dbReference type="Proteomes" id="UP000245998"/>
    </source>
</evidence>
<sequence length="76" mass="8489">MTTKEQSAYKISFHTIQVNSITNASGIFVGNNTQMNWSSHNKENIGFGTVDGNQNRLKGNHNIVIDPDVIDHPVHR</sequence>
<dbReference type="RefSeq" id="WP_116555502.1">
    <property type="nucleotide sequence ID" value="NZ_QCZG01000032.1"/>
</dbReference>
<dbReference type="AlphaFoldDB" id="A0A2U1JVT3"/>
<dbReference type="Proteomes" id="UP000245998">
    <property type="component" value="Unassembled WGS sequence"/>
</dbReference>
<name>A0A2U1JVT3_9BACI</name>
<accession>A0A2U1JVT3</accession>
<keyword evidence="2" id="KW-1185">Reference proteome</keyword>
<comment type="caution">
    <text evidence="1">The sequence shown here is derived from an EMBL/GenBank/DDBJ whole genome shotgun (WGS) entry which is preliminary data.</text>
</comment>
<evidence type="ECO:0000313" key="1">
    <source>
        <dbReference type="EMBL" id="PWA09054.1"/>
    </source>
</evidence>
<gene>
    <name evidence="1" type="ORF">DCC39_13900</name>
</gene>
<proteinExistence type="predicted"/>